<dbReference type="EMBL" id="UINC01070209">
    <property type="protein sequence ID" value="SVC04180.1"/>
    <property type="molecule type" value="Genomic_DNA"/>
</dbReference>
<sequence length="39" mass="4752">MLEIMTDKMLKFTNISLQNPPKREVLTRKDDFNEIYSEY</sequence>
<evidence type="ECO:0000313" key="1">
    <source>
        <dbReference type="EMBL" id="SVC04180.1"/>
    </source>
</evidence>
<name>A0A382IWR8_9ZZZZ</name>
<organism evidence="1">
    <name type="scientific">marine metagenome</name>
    <dbReference type="NCBI Taxonomy" id="408172"/>
    <lineage>
        <taxon>unclassified sequences</taxon>
        <taxon>metagenomes</taxon>
        <taxon>ecological metagenomes</taxon>
    </lineage>
</organism>
<protein>
    <submittedName>
        <fullName evidence="1">Uncharacterized protein</fullName>
    </submittedName>
</protein>
<gene>
    <name evidence="1" type="ORF">METZ01_LOCUS257034</name>
</gene>
<dbReference type="AlphaFoldDB" id="A0A382IWR8"/>
<feature type="non-terminal residue" evidence="1">
    <location>
        <position position="39"/>
    </location>
</feature>
<proteinExistence type="predicted"/>
<reference evidence="1" key="1">
    <citation type="submission" date="2018-05" db="EMBL/GenBank/DDBJ databases">
        <authorList>
            <person name="Lanie J.A."/>
            <person name="Ng W.-L."/>
            <person name="Kazmierczak K.M."/>
            <person name="Andrzejewski T.M."/>
            <person name="Davidsen T.M."/>
            <person name="Wayne K.J."/>
            <person name="Tettelin H."/>
            <person name="Glass J.I."/>
            <person name="Rusch D."/>
            <person name="Podicherti R."/>
            <person name="Tsui H.-C.T."/>
            <person name="Winkler M.E."/>
        </authorList>
    </citation>
    <scope>NUCLEOTIDE SEQUENCE</scope>
</reference>
<accession>A0A382IWR8</accession>